<keyword evidence="3" id="KW-1185">Reference proteome</keyword>
<sequence length="133" mass="15551">MLQLDDKSVVSVERKDKSQDRRDEKKFGLKTEIYRFLTPGQGDESGSTKIEDLDPRFDAIIPLPETTYSTSWVLNFDAPEVETGRVEDKTTGTCFPYFSRIMWGFDCYNQFFRMHKLVPFGEAVKRPCFRFPE</sequence>
<evidence type="ECO:0000256" key="1">
    <source>
        <dbReference type="SAM" id="MobiDB-lite"/>
    </source>
</evidence>
<dbReference type="Proteomes" id="UP001374535">
    <property type="component" value="Chromosome 5"/>
</dbReference>
<reference evidence="2 3" key="1">
    <citation type="journal article" date="2023" name="Life. Sci Alliance">
        <title>Evolutionary insights into 3D genome organization and epigenetic landscape of Vigna mungo.</title>
        <authorList>
            <person name="Junaid A."/>
            <person name="Singh B."/>
            <person name="Bhatia S."/>
        </authorList>
    </citation>
    <scope>NUCLEOTIDE SEQUENCE [LARGE SCALE GENOMIC DNA]</scope>
    <source>
        <strain evidence="2">Urdbean</strain>
    </source>
</reference>
<gene>
    <name evidence="2" type="ORF">V8G54_017439</name>
</gene>
<accession>A0AAQ3RYQ7</accession>
<name>A0AAQ3RYQ7_VIGMU</name>
<evidence type="ECO:0000313" key="3">
    <source>
        <dbReference type="Proteomes" id="UP001374535"/>
    </source>
</evidence>
<feature type="region of interest" description="Disordered" evidence="1">
    <location>
        <begin position="1"/>
        <end position="24"/>
    </location>
</feature>
<dbReference type="EMBL" id="CP144696">
    <property type="protein sequence ID" value="WVZ12909.1"/>
    <property type="molecule type" value="Genomic_DNA"/>
</dbReference>
<organism evidence="2 3">
    <name type="scientific">Vigna mungo</name>
    <name type="common">Black gram</name>
    <name type="synonym">Phaseolus mungo</name>
    <dbReference type="NCBI Taxonomy" id="3915"/>
    <lineage>
        <taxon>Eukaryota</taxon>
        <taxon>Viridiplantae</taxon>
        <taxon>Streptophyta</taxon>
        <taxon>Embryophyta</taxon>
        <taxon>Tracheophyta</taxon>
        <taxon>Spermatophyta</taxon>
        <taxon>Magnoliopsida</taxon>
        <taxon>eudicotyledons</taxon>
        <taxon>Gunneridae</taxon>
        <taxon>Pentapetalae</taxon>
        <taxon>rosids</taxon>
        <taxon>fabids</taxon>
        <taxon>Fabales</taxon>
        <taxon>Fabaceae</taxon>
        <taxon>Papilionoideae</taxon>
        <taxon>50 kb inversion clade</taxon>
        <taxon>NPAAA clade</taxon>
        <taxon>indigoferoid/millettioid clade</taxon>
        <taxon>Phaseoleae</taxon>
        <taxon>Vigna</taxon>
    </lineage>
</organism>
<evidence type="ECO:0000313" key="2">
    <source>
        <dbReference type="EMBL" id="WVZ12909.1"/>
    </source>
</evidence>
<protein>
    <submittedName>
        <fullName evidence="2">Uncharacterized protein</fullName>
    </submittedName>
</protein>
<dbReference type="AlphaFoldDB" id="A0AAQ3RYQ7"/>
<proteinExistence type="predicted"/>